<comment type="caution">
    <text evidence="4">The sequence shown here is derived from an EMBL/GenBank/DDBJ whole genome shotgun (WGS) entry which is preliminary data.</text>
</comment>
<evidence type="ECO:0000256" key="1">
    <source>
        <dbReference type="ARBA" id="ARBA00038376"/>
    </source>
</evidence>
<gene>
    <name evidence="4" type="ORF">B0I36DRAFT_376793</name>
</gene>
<dbReference type="RefSeq" id="XP_046008638.1">
    <property type="nucleotide sequence ID" value="XM_046160494.1"/>
</dbReference>
<evidence type="ECO:0000313" key="5">
    <source>
        <dbReference type="Proteomes" id="UP000756346"/>
    </source>
</evidence>
<evidence type="ECO:0000313" key="4">
    <source>
        <dbReference type="EMBL" id="KAH7025090.1"/>
    </source>
</evidence>
<dbReference type="EMBL" id="JAGTJQ010000009">
    <property type="protein sequence ID" value="KAH7025090.1"/>
    <property type="molecule type" value="Genomic_DNA"/>
</dbReference>
<dbReference type="Pfam" id="PF13460">
    <property type="entry name" value="NAD_binding_10"/>
    <property type="match status" value="1"/>
</dbReference>
<dbReference type="PANTHER" id="PTHR15020:SF50">
    <property type="entry name" value="UPF0659 PROTEIN YMR090W"/>
    <property type="match status" value="1"/>
</dbReference>
<dbReference type="InterPro" id="IPR036291">
    <property type="entry name" value="NAD(P)-bd_dom_sf"/>
</dbReference>
<protein>
    <submittedName>
        <fullName evidence="4">Sterigmatocystin biosynthesis protein stcQ</fullName>
    </submittedName>
</protein>
<reference evidence="4" key="1">
    <citation type="journal article" date="2021" name="Nat. Commun.">
        <title>Genetic determinants of endophytism in the Arabidopsis root mycobiome.</title>
        <authorList>
            <person name="Mesny F."/>
            <person name="Miyauchi S."/>
            <person name="Thiergart T."/>
            <person name="Pickel B."/>
            <person name="Atanasova L."/>
            <person name="Karlsson M."/>
            <person name="Huettel B."/>
            <person name="Barry K.W."/>
            <person name="Haridas S."/>
            <person name="Chen C."/>
            <person name="Bauer D."/>
            <person name="Andreopoulos W."/>
            <person name="Pangilinan J."/>
            <person name="LaButti K."/>
            <person name="Riley R."/>
            <person name="Lipzen A."/>
            <person name="Clum A."/>
            <person name="Drula E."/>
            <person name="Henrissat B."/>
            <person name="Kohler A."/>
            <person name="Grigoriev I.V."/>
            <person name="Martin F.M."/>
            <person name="Hacquard S."/>
        </authorList>
    </citation>
    <scope>NUCLEOTIDE SEQUENCE</scope>
    <source>
        <strain evidence="4">MPI-CAGE-CH-0230</strain>
    </source>
</reference>
<dbReference type="Gene3D" id="3.40.50.720">
    <property type="entry name" value="NAD(P)-binding Rossmann-like Domain"/>
    <property type="match status" value="1"/>
</dbReference>
<dbReference type="PANTHER" id="PTHR15020">
    <property type="entry name" value="FLAVIN REDUCTASE-RELATED"/>
    <property type="match status" value="1"/>
</dbReference>
<keyword evidence="2" id="KW-1133">Transmembrane helix</keyword>
<dbReference type="Proteomes" id="UP000756346">
    <property type="component" value="Unassembled WGS sequence"/>
</dbReference>
<dbReference type="OrthoDB" id="10254221at2759"/>
<name>A0A9P9BM48_9PEZI</name>
<dbReference type="SUPFAM" id="SSF51735">
    <property type="entry name" value="NAD(P)-binding Rossmann-fold domains"/>
    <property type="match status" value="1"/>
</dbReference>
<keyword evidence="2" id="KW-0472">Membrane</keyword>
<comment type="similarity">
    <text evidence="1">Belongs to the avfA family.</text>
</comment>
<sequence length="271" mass="30148">MPRYAILGATGQNGGHVLQTLLDRPDAKIRAFVRSKAKLEKQHPQINRPEIKTRLTMYEGSITDVDVLASCLRGTDAAFLCVAAINSQPGCHIAQDQATNVVAALERIRTSDGKNRRDSGVGGIDGSNTARLPTLIMLSSAATESKLDDVPWVLEKILFAANYHIYIDLIKAEEYLRQRADWVDAVYFKPGGISDDEATGHVLSTEKCQTFVSYWDTAAGMVQIADDGERWHGKSVSVQSKRKARPQYENLPLLFKGLLVYLFPFLYSWLF</sequence>
<dbReference type="AlphaFoldDB" id="A0A9P9BM48"/>
<dbReference type="InterPro" id="IPR016040">
    <property type="entry name" value="NAD(P)-bd_dom"/>
</dbReference>
<feature type="domain" description="NAD(P)-binding" evidence="3">
    <location>
        <begin position="8"/>
        <end position="227"/>
    </location>
</feature>
<accession>A0A9P9BM48</accession>
<evidence type="ECO:0000256" key="2">
    <source>
        <dbReference type="SAM" id="Phobius"/>
    </source>
</evidence>
<evidence type="ECO:0000259" key="3">
    <source>
        <dbReference type="Pfam" id="PF13460"/>
    </source>
</evidence>
<feature type="transmembrane region" description="Helical" evidence="2">
    <location>
        <begin position="251"/>
        <end position="270"/>
    </location>
</feature>
<dbReference type="GeneID" id="70190040"/>
<organism evidence="4 5">
    <name type="scientific">Microdochium trichocladiopsis</name>
    <dbReference type="NCBI Taxonomy" id="1682393"/>
    <lineage>
        <taxon>Eukaryota</taxon>
        <taxon>Fungi</taxon>
        <taxon>Dikarya</taxon>
        <taxon>Ascomycota</taxon>
        <taxon>Pezizomycotina</taxon>
        <taxon>Sordariomycetes</taxon>
        <taxon>Xylariomycetidae</taxon>
        <taxon>Xylariales</taxon>
        <taxon>Microdochiaceae</taxon>
        <taxon>Microdochium</taxon>
    </lineage>
</organism>
<proteinExistence type="inferred from homology"/>
<keyword evidence="2" id="KW-0812">Transmembrane</keyword>
<keyword evidence="5" id="KW-1185">Reference proteome</keyword>